<keyword evidence="3" id="KW-0472">Membrane</keyword>
<dbReference type="GO" id="GO:0005615">
    <property type="term" value="C:extracellular space"/>
    <property type="evidence" value="ECO:0007669"/>
    <property type="project" value="InterPro"/>
</dbReference>
<dbReference type="InterPro" id="IPR021868">
    <property type="entry name" value="Alpha_2_Macroglob_MG3"/>
</dbReference>
<dbReference type="Pfam" id="PF11974">
    <property type="entry name" value="bMG3"/>
    <property type="match status" value="1"/>
</dbReference>
<dbReference type="RefSeq" id="WP_077333395.1">
    <property type="nucleotide sequence ID" value="NZ_FULE01000010.1"/>
</dbReference>
<dbReference type="InterPro" id="IPR001599">
    <property type="entry name" value="Macroglobln_a2"/>
</dbReference>
<feature type="domain" description="Alpha-2-macroglobulin" evidence="6">
    <location>
        <begin position="933"/>
        <end position="1020"/>
    </location>
</feature>
<dbReference type="InterPro" id="IPR041203">
    <property type="entry name" value="Bact_A2M_MG5"/>
</dbReference>
<comment type="similarity">
    <text evidence="1">Belongs to the protease inhibitor I39 (alpha-2-macroglobulin) family. Bacterial alpha-2-macroglobulin subfamily.</text>
</comment>
<dbReference type="EMBL" id="FULE01000010">
    <property type="protein sequence ID" value="SJN54136.1"/>
    <property type="molecule type" value="Genomic_DNA"/>
</dbReference>
<evidence type="ECO:0000256" key="1">
    <source>
        <dbReference type="ARBA" id="ARBA00010556"/>
    </source>
</evidence>
<dbReference type="InterPro" id="IPR047565">
    <property type="entry name" value="Alpha-macroglob_thiol-ester_cl"/>
</dbReference>
<protein>
    <recommendedName>
        <fullName evidence="3">Alpha-2-macroglobulin</fullName>
    </recommendedName>
</protein>
<dbReference type="InterPro" id="IPR002890">
    <property type="entry name" value="MG2"/>
</dbReference>
<organism evidence="7 8">
    <name type="scientific">Vibrio ruber (strain DSM 16370 / JCM 11486 / BCRC 17186 / CECT 7878 / LMG 23124 / VR1)</name>
    <dbReference type="NCBI Taxonomy" id="1123498"/>
    <lineage>
        <taxon>Bacteria</taxon>
        <taxon>Pseudomonadati</taxon>
        <taxon>Pseudomonadota</taxon>
        <taxon>Gammaproteobacteria</taxon>
        <taxon>Vibrionales</taxon>
        <taxon>Vibrionaceae</taxon>
        <taxon>Vibrio</taxon>
    </lineage>
</organism>
<keyword evidence="3" id="KW-0646">Protease inhibitor</keyword>
<dbReference type="InterPro" id="IPR026284">
    <property type="entry name" value="A2MG_proteobact"/>
</dbReference>
<evidence type="ECO:0000313" key="7">
    <source>
        <dbReference type="EMBL" id="SJN54136.1"/>
    </source>
</evidence>
<dbReference type="SUPFAM" id="SSF48239">
    <property type="entry name" value="Terpenoid cyclases/Protein prenyltransferases"/>
    <property type="match status" value="1"/>
</dbReference>
<keyword evidence="2 4" id="KW-0732">Signal</keyword>
<name>A0A1R4LC46_VIBR1</name>
<dbReference type="Pfam" id="PF01835">
    <property type="entry name" value="MG2"/>
    <property type="match status" value="1"/>
</dbReference>
<dbReference type="SMART" id="SM01360">
    <property type="entry name" value="A2M"/>
    <property type="match status" value="1"/>
</dbReference>
<evidence type="ECO:0000256" key="3">
    <source>
        <dbReference type="PIRNR" id="PIRNR038980"/>
    </source>
</evidence>
<dbReference type="Pfam" id="PF17972">
    <property type="entry name" value="bMG5"/>
    <property type="match status" value="1"/>
</dbReference>
<dbReference type="STRING" id="1123498.VR7878_00641"/>
<dbReference type="PANTHER" id="PTHR40094">
    <property type="entry name" value="ALPHA-2-MACROGLOBULIN HOMOLOG"/>
    <property type="match status" value="1"/>
</dbReference>
<feature type="signal peptide" evidence="4">
    <location>
        <begin position="1"/>
        <end position="24"/>
    </location>
</feature>
<dbReference type="Proteomes" id="UP000188276">
    <property type="component" value="Unassembled WGS sequence"/>
</dbReference>
<dbReference type="Pfam" id="PF07703">
    <property type="entry name" value="A2M_BRD"/>
    <property type="match status" value="1"/>
</dbReference>
<evidence type="ECO:0000256" key="4">
    <source>
        <dbReference type="SAM" id="SignalP"/>
    </source>
</evidence>
<dbReference type="PANTHER" id="PTHR40094:SF1">
    <property type="entry name" value="UBIQUITIN DOMAIN-CONTAINING PROTEIN"/>
    <property type="match status" value="1"/>
</dbReference>
<accession>A0A1R4LC46</accession>
<evidence type="ECO:0000256" key="2">
    <source>
        <dbReference type="ARBA" id="ARBA00022729"/>
    </source>
</evidence>
<dbReference type="Gene3D" id="2.60.40.1930">
    <property type="match status" value="1"/>
</dbReference>
<dbReference type="Pfam" id="PF00207">
    <property type="entry name" value="A2M"/>
    <property type="match status" value="1"/>
</dbReference>
<proteinExistence type="inferred from homology"/>
<gene>
    <name evidence="7" type="ORF">VR7878_00641</name>
</gene>
<dbReference type="Pfam" id="PF21142">
    <property type="entry name" value="A2M_bMG2"/>
    <property type="match status" value="1"/>
</dbReference>
<reference evidence="8" key="1">
    <citation type="submission" date="2017-02" db="EMBL/GenBank/DDBJ databases">
        <authorList>
            <person name="Rodrigo-Torres L."/>
            <person name="Arahal R.D."/>
            <person name="Lucena T."/>
        </authorList>
    </citation>
    <scope>NUCLEOTIDE SEQUENCE [LARGE SCALE GENOMIC DNA]</scope>
    <source>
        <strain evidence="8">CECT 7878</strain>
    </source>
</reference>
<sequence length="1632" mass="184301">MLSFLSRFHFIWMSLLLLSGSLQAADFYVSDISETTQDDAPALVIRFTSPVNTETDLRQFVAVTPSPATGNIWVPQNHGRQWVLPFVEPSTEYTIKVDKRLQSVGGITISEKDSEGNVHQFERTVKTRKIVPGANFADKGTFLVGKIQNGIPVTVINQKAIDLDVFRVRDDALDRFIDETSLQGMNNYYRLEKLEQYADLVHTARYENDAKANQRKTYNLNLDPVLEKNEPGIYVAVIRKAGSYDYAYDTAVFTITDIGLHVRKYKESLVVYSHSIATSKPLADVDLRFLWPKTNQQAAREQSGTTDPDGSYQLKTNDLPKVVVARQGNGISFLKLDEGELDLSAYPNVPSLHRHYQMFMYGPRDLYRPGEEVLINLLLRDFDGQKVTGLPLKAKLYDARGERIKQFTWQPDSTNLYQVAFQLGDNVPTGKWRLEVSMNDDYVDTYWFQVEEFLPETMTLSFYDGVPNQTRYAPTGGEFDVPIQADYLYGAPAAGNRADAVIMVSPSTSPFPALKDFYFGNAKERIRERTWKSPEVKLDQAGKGEIKIPDNWSKITVPLRYLVSASVYESGGRPVTRNQQVIQLPDYDKLVGIQPQFKGRPASDSTVQFKLLSVNQQGKPVADKVNVRLSRNYREYFWEYNDSRGWRWNYKSHIYTVGSQEVNLKGGAVSVDFPVQWGTYILEVTSATGAKSTFEFETEWSWDNDQNSNNVKPDMLHMALDKDHYQPGDSAKIRLTSPTTGDAIINVESTDGVLYTLHQQLQKGENEVRIEIQKTWNRHDLYVTAMVLTPADQVTEVAPKRALGMTHLSIIRPDAIAQVELTTKDKTQPNKRVNAHIKVTNLAALGEQKLYATVALVDKGVLNITSYQPPRPELYFYAPRRFESAYYDIYGKIINNLGYDMINQKFGGDGFDESDEALSRGGKKPKSDVQIVSFFSEPVALTNGEADVSFELPSFNGKLEWMVVVYGDHSYGSADKEMTVADKVVSQIAMPRFLAMGDKSQISVDLHNLSDTAQTLQVSINVEGALTSEGLQQELTLADKEKTVLTVPIAGADIEGQGVIQLNVSNGDDINITRTWRMGVRSPYPWVTDERRATLDPGEQWQPNVDLSELRDSSVQAMLTISDRPAINFRSQFENLLQYPYGCLEQTTSSTYPWLLLNEDMVTKLGLKESIEQQFQQPFSEAFRLEQIRKGIEKLKAKQLSHGGFGYWDAGSWESRWGTVYATEFLIDARKQGLVIDDDMLKRAIKRLSFFVNNDPKSDMWSESQEYHQFSYRAYAAFVLAKANAISLSALRRLYTQATSTDKESLFGIKSIRYDESGLAWMHLAGALHQLNDTRRAKDALSYALSINREPDAYYRDYGSVVRDQALSLAVALELGLDDGSLADKMVDSMQDKRWFSTQERIALLKVARQYAQKESQWHATIQSSSNEQSVVRKQAFNSVFDADRLRQLKGITAHDQKLYVSLQYQGAPKSTPQPSSEGIRINRQYYDLKGQPTTPATLTSGDLVIVELSVMTADKDIRIPDALVVDLLPAGLALENQNLSNASVDLDSIVIDEQPLGRYFRESQVQYQEYRDDRFVAAVSLNNHAVKKLYYLARAVTPGIYQVAPPFAEDMYRPNYRAVGTSIGTMEIQPR</sequence>
<dbReference type="Pfam" id="PF17973">
    <property type="entry name" value="bMG10"/>
    <property type="match status" value="1"/>
</dbReference>
<dbReference type="InterPro" id="IPR008930">
    <property type="entry name" value="Terpenoid_cyclase/PrenylTrfase"/>
</dbReference>
<dbReference type="InterPro" id="IPR051802">
    <property type="entry name" value="YfhM-like"/>
</dbReference>
<dbReference type="InterPro" id="IPR011626">
    <property type="entry name" value="Alpha-macroglobulin_TED"/>
</dbReference>
<keyword evidence="8" id="KW-1185">Reference proteome</keyword>
<feature type="domain" description="Alpha-2-macroglobulin bait region" evidence="5">
    <location>
        <begin position="716"/>
        <end position="864"/>
    </location>
</feature>
<dbReference type="InterPro" id="IPR011625">
    <property type="entry name" value="A2M_N_BRD"/>
</dbReference>
<evidence type="ECO:0000259" key="5">
    <source>
        <dbReference type="SMART" id="SM01359"/>
    </source>
</evidence>
<comment type="function">
    <text evidence="3">Protects the bacterial cell from host peptidases.</text>
</comment>
<dbReference type="Gene3D" id="1.50.10.20">
    <property type="match status" value="1"/>
</dbReference>
<dbReference type="Pfam" id="PF17962">
    <property type="entry name" value="bMG6"/>
    <property type="match status" value="1"/>
</dbReference>
<dbReference type="Pfam" id="PF07678">
    <property type="entry name" value="TED_complement"/>
    <property type="match status" value="1"/>
</dbReference>
<dbReference type="SMART" id="SM01419">
    <property type="entry name" value="Thiol-ester_cl"/>
    <property type="match status" value="1"/>
</dbReference>
<dbReference type="SMART" id="SM01359">
    <property type="entry name" value="A2M_N_2"/>
    <property type="match status" value="1"/>
</dbReference>
<dbReference type="InterPro" id="IPR041462">
    <property type="entry name" value="Bact_A2M_MG6"/>
</dbReference>
<dbReference type="PIRSF" id="PIRSF038980">
    <property type="entry name" value="A2M_bac"/>
    <property type="match status" value="1"/>
</dbReference>
<evidence type="ECO:0000313" key="8">
    <source>
        <dbReference type="Proteomes" id="UP000188276"/>
    </source>
</evidence>
<dbReference type="InterPro" id="IPR041246">
    <property type="entry name" value="Bact_MG10"/>
</dbReference>
<dbReference type="OrthoDB" id="9767116at2"/>
<keyword evidence="3" id="KW-1003">Cell membrane</keyword>
<dbReference type="InterPro" id="IPR049120">
    <property type="entry name" value="A2M_bMG2"/>
</dbReference>
<dbReference type="GO" id="GO:0004866">
    <property type="term" value="F:endopeptidase inhibitor activity"/>
    <property type="evidence" value="ECO:0007669"/>
    <property type="project" value="UniProtKB-UniRule"/>
</dbReference>
<feature type="chain" id="PRO_5013159279" description="Alpha-2-macroglobulin" evidence="4">
    <location>
        <begin position="25"/>
        <end position="1632"/>
    </location>
</feature>
<evidence type="ECO:0000259" key="6">
    <source>
        <dbReference type="SMART" id="SM01360"/>
    </source>
</evidence>
<dbReference type="CDD" id="cd02891">
    <property type="entry name" value="A2M_like"/>
    <property type="match status" value="1"/>
</dbReference>